<comment type="caution">
    <text evidence="2">The sequence shown here is derived from an EMBL/GenBank/DDBJ whole genome shotgun (WGS) entry which is preliminary data.</text>
</comment>
<organism evidence="2 3">
    <name type="scientific">Isoptericola chiayiensis</name>
    <dbReference type="NCBI Taxonomy" id="579446"/>
    <lineage>
        <taxon>Bacteria</taxon>
        <taxon>Bacillati</taxon>
        <taxon>Actinomycetota</taxon>
        <taxon>Actinomycetes</taxon>
        <taxon>Micrococcales</taxon>
        <taxon>Promicromonosporaceae</taxon>
        <taxon>Isoptericola</taxon>
    </lineage>
</organism>
<feature type="compositionally biased region" description="Basic and acidic residues" evidence="1">
    <location>
        <begin position="64"/>
        <end position="78"/>
    </location>
</feature>
<reference evidence="3" key="1">
    <citation type="journal article" date="2019" name="Int. J. Syst. Evol. Microbiol.">
        <title>The Global Catalogue of Microorganisms (GCM) 10K type strain sequencing project: providing services to taxonomists for standard genome sequencing and annotation.</title>
        <authorList>
            <consortium name="The Broad Institute Genomics Platform"/>
            <consortium name="The Broad Institute Genome Sequencing Center for Infectious Disease"/>
            <person name="Wu L."/>
            <person name="Ma J."/>
        </authorList>
    </citation>
    <scope>NUCLEOTIDE SEQUENCE [LARGE SCALE GENOMIC DNA]</scope>
    <source>
        <strain evidence="3">JCM 18063</strain>
    </source>
</reference>
<dbReference type="Proteomes" id="UP001500956">
    <property type="component" value="Unassembled WGS sequence"/>
</dbReference>
<feature type="region of interest" description="Disordered" evidence="1">
    <location>
        <begin position="1"/>
        <end position="24"/>
    </location>
</feature>
<evidence type="ECO:0000313" key="3">
    <source>
        <dbReference type="Proteomes" id="UP001500956"/>
    </source>
</evidence>
<sequence>MQGHDDSTDTLGPNVPERLLRETDTERARAACDLLLDGVQGRGKVAELRGPPPRAARVGLAQRADLRERRLRQDDPGRSGKTSGKVLLARLCAGRAVTTAR</sequence>
<protein>
    <submittedName>
        <fullName evidence="2">Uncharacterized protein</fullName>
    </submittedName>
</protein>
<evidence type="ECO:0000313" key="2">
    <source>
        <dbReference type="EMBL" id="GAA4716931.1"/>
    </source>
</evidence>
<keyword evidence="3" id="KW-1185">Reference proteome</keyword>
<evidence type="ECO:0000256" key="1">
    <source>
        <dbReference type="SAM" id="MobiDB-lite"/>
    </source>
</evidence>
<dbReference type="EMBL" id="BAABID010000002">
    <property type="protein sequence ID" value="GAA4716931.1"/>
    <property type="molecule type" value="Genomic_DNA"/>
</dbReference>
<gene>
    <name evidence="2" type="ORF">GCM10023216_01020</name>
</gene>
<feature type="region of interest" description="Disordered" evidence="1">
    <location>
        <begin position="41"/>
        <end position="83"/>
    </location>
</feature>
<name>A0ABP8XWQ1_9MICO</name>
<accession>A0ABP8XWQ1</accession>
<proteinExistence type="predicted"/>